<keyword evidence="3" id="KW-1185">Reference proteome</keyword>
<dbReference type="EMBL" id="BMJQ01000014">
    <property type="protein sequence ID" value="GGF36836.1"/>
    <property type="molecule type" value="Genomic_DNA"/>
</dbReference>
<evidence type="ECO:0000256" key="1">
    <source>
        <dbReference type="SAM" id="MobiDB-lite"/>
    </source>
</evidence>
<reference evidence="2" key="2">
    <citation type="submission" date="2020-09" db="EMBL/GenBank/DDBJ databases">
        <authorList>
            <person name="Sun Q."/>
            <person name="Zhou Y."/>
        </authorList>
    </citation>
    <scope>NUCLEOTIDE SEQUENCE</scope>
    <source>
        <strain evidence="2">CGMCC 1.15725</strain>
    </source>
</reference>
<dbReference type="AlphaFoldDB" id="A0A8J2YXK4"/>
<protein>
    <submittedName>
        <fullName evidence="2">Uncharacterized protein</fullName>
    </submittedName>
</protein>
<organism evidence="2 3">
    <name type="scientific">Aliidongia dinghuensis</name>
    <dbReference type="NCBI Taxonomy" id="1867774"/>
    <lineage>
        <taxon>Bacteria</taxon>
        <taxon>Pseudomonadati</taxon>
        <taxon>Pseudomonadota</taxon>
        <taxon>Alphaproteobacteria</taxon>
        <taxon>Rhodospirillales</taxon>
        <taxon>Dongiaceae</taxon>
        <taxon>Aliidongia</taxon>
    </lineage>
</organism>
<feature type="compositionally biased region" description="Basic and acidic residues" evidence="1">
    <location>
        <begin position="45"/>
        <end position="54"/>
    </location>
</feature>
<reference evidence="2" key="1">
    <citation type="journal article" date="2014" name="Int. J. Syst. Evol. Microbiol.">
        <title>Complete genome sequence of Corynebacterium casei LMG S-19264T (=DSM 44701T), isolated from a smear-ripened cheese.</title>
        <authorList>
            <consortium name="US DOE Joint Genome Institute (JGI-PGF)"/>
            <person name="Walter F."/>
            <person name="Albersmeier A."/>
            <person name="Kalinowski J."/>
            <person name="Ruckert C."/>
        </authorList>
    </citation>
    <scope>NUCLEOTIDE SEQUENCE</scope>
    <source>
        <strain evidence="2">CGMCC 1.15725</strain>
    </source>
</reference>
<gene>
    <name evidence="2" type="ORF">GCM10011611_49130</name>
</gene>
<feature type="region of interest" description="Disordered" evidence="1">
    <location>
        <begin position="45"/>
        <end position="83"/>
    </location>
</feature>
<accession>A0A8J2YXK4</accession>
<comment type="caution">
    <text evidence="2">The sequence shown here is derived from an EMBL/GenBank/DDBJ whole genome shotgun (WGS) entry which is preliminary data.</text>
</comment>
<name>A0A8J2YXK4_9PROT</name>
<proteinExistence type="predicted"/>
<dbReference type="Proteomes" id="UP000646365">
    <property type="component" value="Unassembled WGS sequence"/>
</dbReference>
<evidence type="ECO:0000313" key="3">
    <source>
        <dbReference type="Proteomes" id="UP000646365"/>
    </source>
</evidence>
<sequence>MLDEIAQKVAELTAMVAAVLAAAGAEAVGARMAAIAAMTKDGRSWGRHPIEITDGRPCGQHMAQHMPARPPLDKPGTAGCSTPLREAGAAPAAYSPFRAALRGCRYQKAPIHARLPDPYLR</sequence>
<evidence type="ECO:0000313" key="2">
    <source>
        <dbReference type="EMBL" id="GGF36836.1"/>
    </source>
</evidence>